<gene>
    <name evidence="3" type="ORF">CLV67_10640</name>
</gene>
<feature type="region of interest" description="Disordered" evidence="1">
    <location>
        <begin position="116"/>
        <end position="148"/>
    </location>
</feature>
<sequence length="337" mass="34373">MTYRLLLVAYVGLAGVLPAGGRPWLAVPLCLAATLATGALWTRALSGIAAEAPIPAVRGGLAAVAGLITWPLIALILHAAGQPVRPIPLVIGCAVLVTLLGAAAILRDRRRSARRAAAKAGLPTQRRHDPGPLPAESSPDHDIDFPPPRRYVRTTAAVTIPVVLAVSVGGVTVRGYLNASRPAEPGYLSIALNGWAAAIDTPVTVPARGLVVPVRVSSAGLGTTTLPLRLRVGGRVVASRPMTVNADSVRSLTVYVPALPADGCLHPVDISVGDTSTGFYARGHAGSDPVGRTTAGAALTGPGVRPRAARAPEGRDPGVGRAPAKRRVAAAAERAAC</sequence>
<feature type="transmembrane region" description="Helical" evidence="2">
    <location>
        <begin position="31"/>
        <end position="49"/>
    </location>
</feature>
<accession>A0A2T0KD91</accession>
<proteinExistence type="predicted"/>
<keyword evidence="4" id="KW-1185">Reference proteome</keyword>
<keyword evidence="2" id="KW-0812">Transmembrane</keyword>
<name>A0A2T0KD91_9ACTN</name>
<organism evidence="3 4">
    <name type="scientific">Actinoplanes italicus</name>
    <dbReference type="NCBI Taxonomy" id="113567"/>
    <lineage>
        <taxon>Bacteria</taxon>
        <taxon>Bacillati</taxon>
        <taxon>Actinomycetota</taxon>
        <taxon>Actinomycetes</taxon>
        <taxon>Micromonosporales</taxon>
        <taxon>Micromonosporaceae</taxon>
        <taxon>Actinoplanes</taxon>
    </lineage>
</organism>
<feature type="transmembrane region" description="Helical" evidence="2">
    <location>
        <begin position="87"/>
        <end position="106"/>
    </location>
</feature>
<dbReference type="AlphaFoldDB" id="A0A2T0KD91"/>
<dbReference type="Proteomes" id="UP000239415">
    <property type="component" value="Unassembled WGS sequence"/>
</dbReference>
<dbReference type="OrthoDB" id="3298052at2"/>
<dbReference type="EMBL" id="PVMZ01000006">
    <property type="protein sequence ID" value="PRX21266.1"/>
    <property type="molecule type" value="Genomic_DNA"/>
</dbReference>
<dbReference type="RefSeq" id="WP_106319223.1">
    <property type="nucleotide sequence ID" value="NZ_BOMO01000170.1"/>
</dbReference>
<evidence type="ECO:0000256" key="1">
    <source>
        <dbReference type="SAM" id="MobiDB-lite"/>
    </source>
</evidence>
<comment type="caution">
    <text evidence="3">The sequence shown here is derived from an EMBL/GenBank/DDBJ whole genome shotgun (WGS) entry which is preliminary data.</text>
</comment>
<evidence type="ECO:0000313" key="4">
    <source>
        <dbReference type="Proteomes" id="UP000239415"/>
    </source>
</evidence>
<protein>
    <submittedName>
        <fullName evidence="3">Uncharacterized protein</fullName>
    </submittedName>
</protein>
<feature type="region of interest" description="Disordered" evidence="1">
    <location>
        <begin position="284"/>
        <end position="327"/>
    </location>
</feature>
<keyword evidence="2" id="KW-0472">Membrane</keyword>
<feature type="transmembrane region" description="Helical" evidence="2">
    <location>
        <begin position="61"/>
        <end position="81"/>
    </location>
</feature>
<reference evidence="3 4" key="1">
    <citation type="submission" date="2018-03" db="EMBL/GenBank/DDBJ databases">
        <title>Genomic Encyclopedia of Archaeal and Bacterial Type Strains, Phase II (KMG-II): from individual species to whole genera.</title>
        <authorList>
            <person name="Goeker M."/>
        </authorList>
    </citation>
    <scope>NUCLEOTIDE SEQUENCE [LARGE SCALE GENOMIC DNA]</scope>
    <source>
        <strain evidence="3 4">DSM 43146</strain>
    </source>
</reference>
<evidence type="ECO:0000313" key="3">
    <source>
        <dbReference type="EMBL" id="PRX21266.1"/>
    </source>
</evidence>
<keyword evidence="2" id="KW-1133">Transmembrane helix</keyword>
<evidence type="ECO:0000256" key="2">
    <source>
        <dbReference type="SAM" id="Phobius"/>
    </source>
</evidence>